<comment type="caution">
    <text evidence="1">The sequence shown here is derived from an EMBL/GenBank/DDBJ whole genome shotgun (WGS) entry which is preliminary data.</text>
</comment>
<keyword evidence="2" id="KW-1185">Reference proteome</keyword>
<dbReference type="EMBL" id="LXQA010764755">
    <property type="protein sequence ID" value="MCI69879.1"/>
    <property type="molecule type" value="Genomic_DNA"/>
</dbReference>
<evidence type="ECO:0000313" key="1">
    <source>
        <dbReference type="EMBL" id="MCI69879.1"/>
    </source>
</evidence>
<organism evidence="1 2">
    <name type="scientific">Trifolium medium</name>
    <dbReference type="NCBI Taxonomy" id="97028"/>
    <lineage>
        <taxon>Eukaryota</taxon>
        <taxon>Viridiplantae</taxon>
        <taxon>Streptophyta</taxon>
        <taxon>Embryophyta</taxon>
        <taxon>Tracheophyta</taxon>
        <taxon>Spermatophyta</taxon>
        <taxon>Magnoliopsida</taxon>
        <taxon>eudicotyledons</taxon>
        <taxon>Gunneridae</taxon>
        <taxon>Pentapetalae</taxon>
        <taxon>rosids</taxon>
        <taxon>fabids</taxon>
        <taxon>Fabales</taxon>
        <taxon>Fabaceae</taxon>
        <taxon>Papilionoideae</taxon>
        <taxon>50 kb inversion clade</taxon>
        <taxon>NPAAA clade</taxon>
        <taxon>Hologalegina</taxon>
        <taxon>IRL clade</taxon>
        <taxon>Trifolieae</taxon>
        <taxon>Trifolium</taxon>
    </lineage>
</organism>
<dbReference type="AlphaFoldDB" id="A0A392U8P7"/>
<feature type="non-terminal residue" evidence="1">
    <location>
        <position position="59"/>
    </location>
</feature>
<proteinExistence type="predicted"/>
<feature type="non-terminal residue" evidence="1">
    <location>
        <position position="1"/>
    </location>
</feature>
<evidence type="ECO:0000313" key="2">
    <source>
        <dbReference type="Proteomes" id="UP000265520"/>
    </source>
</evidence>
<reference evidence="1 2" key="1">
    <citation type="journal article" date="2018" name="Front. Plant Sci.">
        <title>Red Clover (Trifolium pratense) and Zigzag Clover (T. medium) - A Picture of Genomic Similarities and Differences.</title>
        <authorList>
            <person name="Dluhosova J."/>
            <person name="Istvanek J."/>
            <person name="Nedelnik J."/>
            <person name="Repkova J."/>
        </authorList>
    </citation>
    <scope>NUCLEOTIDE SEQUENCE [LARGE SCALE GENOMIC DNA]</scope>
    <source>
        <strain evidence="2">cv. 10/8</strain>
        <tissue evidence="1">Leaf</tissue>
    </source>
</reference>
<protein>
    <submittedName>
        <fullName evidence="1">Uncharacterized protein</fullName>
    </submittedName>
</protein>
<dbReference type="Proteomes" id="UP000265520">
    <property type="component" value="Unassembled WGS sequence"/>
</dbReference>
<name>A0A392U8P7_9FABA</name>
<accession>A0A392U8P7</accession>
<sequence length="59" mass="7051">KGIDGHDDDRWNGYDARRWQEGCVVQDDEQRRRYAGRSLYRKRKEEEYLTLGSGDDSLE</sequence>